<keyword evidence="3" id="KW-1185">Reference proteome</keyword>
<accession>A0A2V0NQL1</accession>
<dbReference type="OrthoDB" id="10598546at2759"/>
<dbReference type="EMBL" id="BDRX01000013">
    <property type="protein sequence ID" value="GBF89958.1"/>
    <property type="molecule type" value="Genomic_DNA"/>
</dbReference>
<feature type="signal peptide" evidence="1">
    <location>
        <begin position="1"/>
        <end position="19"/>
    </location>
</feature>
<dbReference type="InParanoid" id="A0A2V0NQL1"/>
<comment type="caution">
    <text evidence="2">The sequence shown here is derived from an EMBL/GenBank/DDBJ whole genome shotgun (WGS) entry which is preliminary data.</text>
</comment>
<evidence type="ECO:0000256" key="1">
    <source>
        <dbReference type="SAM" id="SignalP"/>
    </source>
</evidence>
<dbReference type="Proteomes" id="UP000247498">
    <property type="component" value="Unassembled WGS sequence"/>
</dbReference>
<name>A0A2V0NQL1_9CHLO</name>
<evidence type="ECO:0000313" key="2">
    <source>
        <dbReference type="EMBL" id="GBF89958.1"/>
    </source>
</evidence>
<reference evidence="2 3" key="1">
    <citation type="journal article" date="2018" name="Sci. Rep.">
        <title>Raphidocelis subcapitata (=Pseudokirchneriella subcapitata) provides an insight into genome evolution and environmental adaptations in the Sphaeropleales.</title>
        <authorList>
            <person name="Suzuki S."/>
            <person name="Yamaguchi H."/>
            <person name="Nakajima N."/>
            <person name="Kawachi M."/>
        </authorList>
    </citation>
    <scope>NUCLEOTIDE SEQUENCE [LARGE SCALE GENOMIC DNA]</scope>
    <source>
        <strain evidence="2 3">NIES-35</strain>
    </source>
</reference>
<evidence type="ECO:0000313" key="3">
    <source>
        <dbReference type="Proteomes" id="UP000247498"/>
    </source>
</evidence>
<feature type="chain" id="PRO_5015995099" evidence="1">
    <location>
        <begin position="20"/>
        <end position="274"/>
    </location>
</feature>
<organism evidence="2 3">
    <name type="scientific">Raphidocelis subcapitata</name>
    <dbReference type="NCBI Taxonomy" id="307507"/>
    <lineage>
        <taxon>Eukaryota</taxon>
        <taxon>Viridiplantae</taxon>
        <taxon>Chlorophyta</taxon>
        <taxon>core chlorophytes</taxon>
        <taxon>Chlorophyceae</taxon>
        <taxon>CS clade</taxon>
        <taxon>Sphaeropleales</taxon>
        <taxon>Selenastraceae</taxon>
        <taxon>Raphidocelis</taxon>
    </lineage>
</organism>
<sequence>MRLLLGAFAVLLAASAVTATVILPQPQRKWQASNCESPINQVTCKVNPNGNLEGLWYGTWGANSGFTSAPFIKGEGNFWYTQNWCAGFGLIAKCANGNPARAAAGFTHKEISFTNSYDAATQTATAEYLTGVKICYGEKTIKGITFTKQAYTLKWEASAGNPPQAVVVPTGAATTDSCGTTSNCKISTNFDAKNGKVIGGLGAKCKFTQGWFKYVQTGLYHSRYFMEEIKSVCTVLPMPYPTGKFIPCPSCAGNPNAPGCPDIDTFACPADCKK</sequence>
<proteinExistence type="predicted"/>
<dbReference type="AlphaFoldDB" id="A0A2V0NQL1"/>
<keyword evidence="1" id="KW-0732">Signal</keyword>
<protein>
    <submittedName>
        <fullName evidence="2">Uncharacterized protein</fullName>
    </submittedName>
</protein>
<gene>
    <name evidence="2" type="ORF">Rsub_02662</name>
</gene>